<dbReference type="EMBL" id="CP001857">
    <property type="protein sequence ID" value="ADB57856.1"/>
    <property type="molecule type" value="Genomic_DNA"/>
</dbReference>
<name>D2RHT1_ARCPA</name>
<dbReference type="GeneID" id="58788602"/>
<dbReference type="PaxDb" id="572546-Arcpr_0793"/>
<dbReference type="HOGENOM" id="CLU_3194318_0_0_2"/>
<dbReference type="RefSeq" id="WP_012940192.1">
    <property type="nucleotide sequence ID" value="NC_013741.1"/>
</dbReference>
<accession>D2RHT1</accession>
<proteinExistence type="predicted"/>
<dbReference type="AlphaFoldDB" id="D2RHT1"/>
<gene>
    <name evidence="1" type="ordered locus">Arcpr_0793</name>
</gene>
<dbReference type="Proteomes" id="UP000001901">
    <property type="component" value="Chromosome"/>
</dbReference>
<dbReference type="STRING" id="572546.Arcpr_0793"/>
<evidence type="ECO:0000313" key="2">
    <source>
        <dbReference type="Proteomes" id="UP000001901"/>
    </source>
</evidence>
<reference evidence="1 2" key="1">
    <citation type="journal article" date="2010" name="Stand. Genomic Sci.">
        <title>Complete genome sequence of Archaeoglobus profundus type strain (AV18).</title>
        <authorList>
            <person name="von Jan M."/>
            <person name="Lapidus A."/>
            <person name="Del Rio T.G."/>
            <person name="Copeland A."/>
            <person name="Tice H."/>
            <person name="Cheng J.F."/>
            <person name="Lucas S."/>
            <person name="Chen F."/>
            <person name="Nolan M."/>
            <person name="Goodwin L."/>
            <person name="Han C."/>
            <person name="Pitluck S."/>
            <person name="Liolios K."/>
            <person name="Ivanova N."/>
            <person name="Mavromatis K."/>
            <person name="Ovchinnikova G."/>
            <person name="Chertkov O."/>
            <person name="Pati A."/>
            <person name="Chen A."/>
            <person name="Palaniappan K."/>
            <person name="Land M."/>
            <person name="Hauser L."/>
            <person name="Chang Y.J."/>
            <person name="Jeffries C.D."/>
            <person name="Saunders E."/>
            <person name="Brettin T."/>
            <person name="Detter J.C."/>
            <person name="Chain P."/>
            <person name="Eichinger K."/>
            <person name="Huber H."/>
            <person name="Spring S."/>
            <person name="Rohde M."/>
            <person name="Goker M."/>
            <person name="Wirth R."/>
            <person name="Woyke T."/>
            <person name="Bristow J."/>
            <person name="Eisen J.A."/>
            <person name="Markowitz V."/>
            <person name="Hugenholtz P."/>
            <person name="Kyrpides N.C."/>
            <person name="Klenk H.P."/>
        </authorList>
    </citation>
    <scope>NUCLEOTIDE SEQUENCE [LARGE SCALE GENOMIC DNA]</scope>
    <source>
        <strain evidence="2">DSM 5631 / JCM 9629 / NBRC 100127 / Av18</strain>
    </source>
</reference>
<evidence type="ECO:0000313" key="1">
    <source>
        <dbReference type="EMBL" id="ADB57856.1"/>
    </source>
</evidence>
<keyword evidence="2" id="KW-1185">Reference proteome</keyword>
<organism evidence="1 2">
    <name type="scientific">Archaeoglobus profundus (strain DSM 5631 / JCM 9629 / NBRC 100127 / Av18)</name>
    <dbReference type="NCBI Taxonomy" id="572546"/>
    <lineage>
        <taxon>Archaea</taxon>
        <taxon>Methanobacteriati</taxon>
        <taxon>Methanobacteriota</taxon>
        <taxon>Archaeoglobi</taxon>
        <taxon>Archaeoglobales</taxon>
        <taxon>Archaeoglobaceae</taxon>
        <taxon>Archaeoglobus</taxon>
    </lineage>
</organism>
<sequence>MKGGVAFIVGLLLVLGSFLIPNTILGSTVALVGVILTASAIFRKI</sequence>
<protein>
    <submittedName>
        <fullName evidence="1">Uncharacterized protein</fullName>
    </submittedName>
</protein>
<dbReference type="KEGG" id="apo:Arcpr_0793"/>